<dbReference type="PROSITE" id="PS50035">
    <property type="entry name" value="PLD"/>
    <property type="match status" value="1"/>
</dbReference>
<gene>
    <name evidence="8" type="ORF">ASN18_1546</name>
</gene>
<dbReference type="SUPFAM" id="SSF56024">
    <property type="entry name" value="Phospholipase D/nuclease"/>
    <property type="match status" value="2"/>
</dbReference>
<proteinExistence type="inferred from homology"/>
<evidence type="ECO:0000256" key="2">
    <source>
        <dbReference type="ARBA" id="ARBA00008664"/>
    </source>
</evidence>
<comment type="catalytic activity">
    <reaction evidence="1">
        <text>a 1,2-diacyl-sn-glycero-3-phosphocholine + H2O = a 1,2-diacyl-sn-glycero-3-phosphate + choline + H(+)</text>
        <dbReference type="Rhea" id="RHEA:14445"/>
        <dbReference type="ChEBI" id="CHEBI:15354"/>
        <dbReference type="ChEBI" id="CHEBI:15377"/>
        <dbReference type="ChEBI" id="CHEBI:15378"/>
        <dbReference type="ChEBI" id="CHEBI:57643"/>
        <dbReference type="ChEBI" id="CHEBI:58608"/>
        <dbReference type="EC" id="3.1.4.4"/>
    </reaction>
</comment>
<dbReference type="Proteomes" id="UP000060487">
    <property type="component" value="Unassembled WGS sequence"/>
</dbReference>
<accession>A0ABR5SGW4</accession>
<keyword evidence="5" id="KW-0442">Lipid degradation</keyword>
<evidence type="ECO:0000256" key="5">
    <source>
        <dbReference type="ARBA" id="ARBA00022963"/>
    </source>
</evidence>
<comment type="similarity">
    <text evidence="2">Belongs to the phospholipase D family.</text>
</comment>
<sequence>MEKEYAEKYCHPSYKWIGARRFVHNVQNWNISNFPGGIGFAFEDYAHDKALRVVLKVFREDNAVEYYLMNAYHCGHWGDNWQKWQTHQLPLFPYEGRHGRITHIKFSYIIHRYGASIPSQYDYKFAGLDDFHRGHIDSGDFHDSYFHTINTYQTWEMNQQDVQNALDKINFEYEHLPIRPYFTRGNTWNADHPIHELHGHIDWVIRRKEEDMSGHHYIHMAIFDPDNYHVAEHLIHAKNKGVEVEVYAEWSAVSSMNATENIAKLRRAGIMVCGIVRNNPCDPSHGIASMHTKFIIFDGEVVHSSSYNLHFHLWGGNWENGLVYYSREFATLYANIYCAIKGGVIQRIKATPESRYNLYYTFGSYYTSFRDYYRPQDAIITEINNAKHSIIVSMFDIGWMTGVSSADHHETDVVTALINARNRGVYVKIILNGMIAHTGALPETWDKNRWRPLKDPAQRLKNNWMELVFVYYHESIYSPLHHKFAVFDNYTVITESYNWYPASIYSDEVLSVIRDGRVAWDFIVESNKICESFRIGHD</sequence>
<dbReference type="PANTHER" id="PTHR43856">
    <property type="entry name" value="CARDIOLIPIN HYDROLASE"/>
    <property type="match status" value="1"/>
</dbReference>
<dbReference type="RefSeq" id="WP_085052169.1">
    <property type="nucleotide sequence ID" value="NZ_LNQR01000057.1"/>
</dbReference>
<keyword evidence="4" id="KW-0378">Hydrolase</keyword>
<reference evidence="8 9" key="1">
    <citation type="submission" date="2015-11" db="EMBL/GenBank/DDBJ databases">
        <authorList>
            <person name="Lin W."/>
        </authorList>
    </citation>
    <scope>NUCLEOTIDE SEQUENCE [LARGE SCALE GENOMIC DNA]</scope>
    <source>
        <strain evidence="8 9">HCH-1</strain>
    </source>
</reference>
<evidence type="ECO:0000256" key="4">
    <source>
        <dbReference type="ARBA" id="ARBA00022801"/>
    </source>
</evidence>
<dbReference type="InterPro" id="IPR025202">
    <property type="entry name" value="PLD-like_dom"/>
</dbReference>
<dbReference type="Pfam" id="PF13091">
    <property type="entry name" value="PLDc_2"/>
    <property type="match status" value="2"/>
</dbReference>
<evidence type="ECO:0000259" key="7">
    <source>
        <dbReference type="PROSITE" id="PS50035"/>
    </source>
</evidence>
<evidence type="ECO:0000313" key="9">
    <source>
        <dbReference type="Proteomes" id="UP000060487"/>
    </source>
</evidence>
<dbReference type="PANTHER" id="PTHR43856:SF1">
    <property type="entry name" value="MITOCHONDRIAL CARDIOLIPIN HYDROLASE"/>
    <property type="match status" value="1"/>
</dbReference>
<keyword evidence="9" id="KW-1185">Reference proteome</keyword>
<dbReference type="EMBL" id="LNQR01000057">
    <property type="protein sequence ID" value="KWT86059.1"/>
    <property type="molecule type" value="Genomic_DNA"/>
</dbReference>
<dbReference type="Gene3D" id="3.30.870.10">
    <property type="entry name" value="Endonuclease Chain A"/>
    <property type="match status" value="2"/>
</dbReference>
<organism evidence="8 9">
    <name type="scientific">Candidatus Magnetominusculus xianensis</name>
    <dbReference type="NCBI Taxonomy" id="1748249"/>
    <lineage>
        <taxon>Bacteria</taxon>
        <taxon>Pseudomonadati</taxon>
        <taxon>Nitrospirota</taxon>
        <taxon>Nitrospiria</taxon>
        <taxon>Nitrospirales</taxon>
        <taxon>Nitrospiraceae</taxon>
        <taxon>Candidatus Magnetominusculus</taxon>
    </lineage>
</organism>
<dbReference type="InterPro" id="IPR001736">
    <property type="entry name" value="PLipase_D/transphosphatidylase"/>
</dbReference>
<comment type="caution">
    <text evidence="8">The sequence shown here is derived from an EMBL/GenBank/DDBJ whole genome shotgun (WGS) entry which is preliminary data.</text>
</comment>
<feature type="domain" description="PLD phosphodiesterase" evidence="7">
    <location>
        <begin position="286"/>
        <end position="313"/>
    </location>
</feature>
<name>A0ABR5SGW4_9BACT</name>
<evidence type="ECO:0000256" key="1">
    <source>
        <dbReference type="ARBA" id="ARBA00000798"/>
    </source>
</evidence>
<evidence type="ECO:0000313" key="8">
    <source>
        <dbReference type="EMBL" id="KWT86059.1"/>
    </source>
</evidence>
<dbReference type="InterPro" id="IPR051406">
    <property type="entry name" value="PLD_domain"/>
</dbReference>
<dbReference type="EC" id="3.1.4.4" evidence="3"/>
<protein>
    <recommendedName>
        <fullName evidence="3">phospholipase D</fullName>
        <ecNumber evidence="3">3.1.4.4</ecNumber>
    </recommendedName>
</protein>
<keyword evidence="6" id="KW-0443">Lipid metabolism</keyword>
<evidence type="ECO:0000256" key="3">
    <source>
        <dbReference type="ARBA" id="ARBA00012027"/>
    </source>
</evidence>
<evidence type="ECO:0000256" key="6">
    <source>
        <dbReference type="ARBA" id="ARBA00023098"/>
    </source>
</evidence>